<dbReference type="InterPro" id="IPR000674">
    <property type="entry name" value="Ald_Oxase/Xan_DH_a/b"/>
</dbReference>
<dbReference type="SUPFAM" id="SSF56003">
    <property type="entry name" value="Molybdenum cofactor-binding domain"/>
    <property type="match status" value="2"/>
</dbReference>
<dbReference type="EMBL" id="BMKQ01000001">
    <property type="protein sequence ID" value="GGF44303.1"/>
    <property type="molecule type" value="Genomic_DNA"/>
</dbReference>
<dbReference type="InterPro" id="IPR006311">
    <property type="entry name" value="TAT_signal"/>
</dbReference>
<dbReference type="InterPro" id="IPR052516">
    <property type="entry name" value="N-heterocyclic_Hydroxylase"/>
</dbReference>
<dbReference type="InterPro" id="IPR037165">
    <property type="entry name" value="AldOxase/xan_DH_Mopterin-bd_sf"/>
</dbReference>
<dbReference type="SMART" id="SM01008">
    <property type="entry name" value="Ald_Xan_dh_C"/>
    <property type="match status" value="1"/>
</dbReference>
<name>A0A917BJS9_9ACTN</name>
<evidence type="ECO:0000259" key="1">
    <source>
        <dbReference type="SMART" id="SM01008"/>
    </source>
</evidence>
<dbReference type="GO" id="GO:0016491">
    <property type="term" value="F:oxidoreductase activity"/>
    <property type="evidence" value="ECO:0007669"/>
    <property type="project" value="InterPro"/>
</dbReference>
<dbReference type="PANTHER" id="PTHR47495:SF1">
    <property type="entry name" value="BLL3820 PROTEIN"/>
    <property type="match status" value="1"/>
</dbReference>
<dbReference type="PROSITE" id="PS51318">
    <property type="entry name" value="TAT"/>
    <property type="match status" value="1"/>
</dbReference>
<dbReference type="RefSeq" id="WP_229660729.1">
    <property type="nucleotide sequence ID" value="NZ_BMKQ01000001.1"/>
</dbReference>
<dbReference type="PANTHER" id="PTHR47495">
    <property type="entry name" value="ALDEHYDE DEHYDROGENASE"/>
    <property type="match status" value="1"/>
</dbReference>
<evidence type="ECO:0000313" key="3">
    <source>
        <dbReference type="Proteomes" id="UP000649179"/>
    </source>
</evidence>
<gene>
    <name evidence="2" type="ORF">GCM10011519_17720</name>
</gene>
<sequence length="800" mass="85083">MTTDQHRTPTDGVEFEDEQEAVDAAPGGLGRRHFVGYVVAGSTLAVAADLTTGAMPADAATPAAGSGTPIPSAPQIAEAYDLEDLQTQAALPTSQLITIEVDKDGVAHFALPRMEVGQGITTSTAMIIAEELDLPLSKVQVSLAPARPELLFNQLTGGSNTTVSTYTPVRVAAALAKKRLLDAAAILLGGQVALLKSKEGIISLPGGGSVTYGEAAAKAASPSTEKVDVTLKKPSEHKVIGTPRNRVDALDAVTGKKQFSMDLAVKDALPTMICRPPTVNGKPKSIKNRAAVLAMPGVTHVATLPTGVAVRARTFGQCIDAVRALQVVWNRGTVEGMDDEAVLKQLRAAQLPLAVPKVPILAKTVEASFEFMFRSGAALEPNCAVADYKDGKITVWAGLKSPLVAQANIADALGIPQTNVTVNVITGGGSFGHKLFSDGAIEAARAAKAFGKPVKLMWHRCDEPRQGRSHPMSTSRIRATVLGNSILTFEQRHTGVSTDFRHGLGERLTNLAADLPTGLGNLGFSESIFLLTQELGYNMGVVTQLLTETKNQEQFPTSSVRNIYSPDVRTASELMMGKLAEALKMDPVEFRLRFLKEERTKAVLRKVAEVANWGKTMPKGTAQGVAIHKEYKGATATIVELDCRPETVNRKIRDAVTGPRVMRATIVVDAGLVINPRGLEAQMMGGVSDGIAQALTSSSHLRNGSFLEGSWDNFFYTRQWNAPLDFQCVVMKSDSEQPGGAGEAGVASSMAATAAAYWKATGTMPTRFPILHDQTPDAFEVKPFSPPIPESPTDGLQYTY</sequence>
<dbReference type="Gene3D" id="3.30.365.10">
    <property type="entry name" value="Aldehyde oxidase/xanthine dehydrogenase, molybdopterin binding domain"/>
    <property type="match status" value="3"/>
</dbReference>
<dbReference type="Gene3D" id="3.90.1170.50">
    <property type="entry name" value="Aldehyde oxidase/xanthine dehydrogenase, a/b hammerhead"/>
    <property type="match status" value="1"/>
</dbReference>
<dbReference type="Pfam" id="PF02738">
    <property type="entry name" value="MoCoBD_1"/>
    <property type="match status" value="1"/>
</dbReference>
<dbReference type="InterPro" id="IPR012368">
    <property type="entry name" value="OxRdtase_Mopterin-bd_su_IorB"/>
</dbReference>
<evidence type="ECO:0000313" key="2">
    <source>
        <dbReference type="EMBL" id="GGF44303.1"/>
    </source>
</evidence>
<dbReference type="Proteomes" id="UP000649179">
    <property type="component" value="Unassembled WGS sequence"/>
</dbReference>
<comment type="caution">
    <text evidence="2">The sequence shown here is derived from an EMBL/GenBank/DDBJ whole genome shotgun (WGS) entry which is preliminary data.</text>
</comment>
<dbReference type="InterPro" id="IPR046867">
    <property type="entry name" value="AldOxase/xan_DH_MoCoBD2"/>
</dbReference>
<dbReference type="Pfam" id="PF20256">
    <property type="entry name" value="MoCoBD_2"/>
    <property type="match status" value="2"/>
</dbReference>
<dbReference type="InterPro" id="IPR008274">
    <property type="entry name" value="AldOxase/xan_DH_MoCoBD1"/>
</dbReference>
<reference evidence="2" key="2">
    <citation type="submission" date="2020-09" db="EMBL/GenBank/DDBJ databases">
        <authorList>
            <person name="Sun Q."/>
            <person name="Zhou Y."/>
        </authorList>
    </citation>
    <scope>NUCLEOTIDE SEQUENCE</scope>
    <source>
        <strain evidence="2">CGMCC 1.16067</strain>
    </source>
</reference>
<keyword evidence="3" id="KW-1185">Reference proteome</keyword>
<organism evidence="2 3">
    <name type="scientific">Marmoricola endophyticus</name>
    <dbReference type="NCBI Taxonomy" id="2040280"/>
    <lineage>
        <taxon>Bacteria</taxon>
        <taxon>Bacillati</taxon>
        <taxon>Actinomycetota</taxon>
        <taxon>Actinomycetes</taxon>
        <taxon>Propionibacteriales</taxon>
        <taxon>Nocardioidaceae</taxon>
        <taxon>Marmoricola</taxon>
    </lineage>
</organism>
<accession>A0A917BJS9</accession>
<feature type="domain" description="Aldehyde oxidase/xanthine dehydrogenase a/b hammerhead" evidence="1">
    <location>
        <begin position="254"/>
        <end position="333"/>
    </location>
</feature>
<proteinExistence type="predicted"/>
<dbReference type="AlphaFoldDB" id="A0A917BJS9"/>
<protein>
    <submittedName>
        <fullName evidence="2">Isoquinoline 1-oxidoreductase subunit beta</fullName>
    </submittedName>
</protein>
<reference evidence="2" key="1">
    <citation type="journal article" date="2014" name="Int. J. Syst. Evol. Microbiol.">
        <title>Complete genome sequence of Corynebacterium casei LMG S-19264T (=DSM 44701T), isolated from a smear-ripened cheese.</title>
        <authorList>
            <consortium name="US DOE Joint Genome Institute (JGI-PGF)"/>
            <person name="Walter F."/>
            <person name="Albersmeier A."/>
            <person name="Kalinowski J."/>
            <person name="Ruckert C."/>
        </authorList>
    </citation>
    <scope>NUCLEOTIDE SEQUENCE</scope>
    <source>
        <strain evidence="2">CGMCC 1.16067</strain>
    </source>
</reference>
<dbReference type="PIRSF" id="PIRSF036389">
    <property type="entry name" value="IOR_B"/>
    <property type="match status" value="1"/>
</dbReference>